<dbReference type="InterPro" id="IPR044946">
    <property type="entry name" value="Restrct_endonuc_typeI_TRD_sf"/>
</dbReference>
<dbReference type="SUPFAM" id="SSF116734">
    <property type="entry name" value="DNA methylase specificity domain"/>
    <property type="match status" value="1"/>
</dbReference>
<evidence type="ECO:0000313" key="3">
    <source>
        <dbReference type="EMBL" id="KON85664.1"/>
    </source>
</evidence>
<dbReference type="Proteomes" id="UP000037109">
    <property type="component" value="Unassembled WGS sequence"/>
</dbReference>
<dbReference type="STRING" id="1459.AF332_01605"/>
<dbReference type="AlphaFoldDB" id="A0A0M0G746"/>
<evidence type="ECO:0000313" key="4">
    <source>
        <dbReference type="Proteomes" id="UP000037109"/>
    </source>
</evidence>
<keyword evidence="4" id="KW-1185">Reference proteome</keyword>
<dbReference type="CDD" id="cd16961">
    <property type="entry name" value="RMtype1_S_TRD-CR_like"/>
    <property type="match status" value="1"/>
</dbReference>
<dbReference type="PANTHER" id="PTHR30408:SF12">
    <property type="entry name" value="TYPE I RESTRICTION ENZYME MJAVIII SPECIFICITY SUBUNIT"/>
    <property type="match status" value="1"/>
</dbReference>
<proteinExistence type="predicted"/>
<protein>
    <submittedName>
        <fullName evidence="3">Restriction endonuclease</fullName>
    </submittedName>
</protein>
<keyword evidence="3" id="KW-0378">Hydrolase</keyword>
<dbReference type="REBASE" id="130874">
    <property type="entry name" value="S2.SglW25ORF1600P"/>
</dbReference>
<evidence type="ECO:0000256" key="2">
    <source>
        <dbReference type="ARBA" id="ARBA00023125"/>
    </source>
</evidence>
<keyword evidence="1" id="KW-0680">Restriction system</keyword>
<dbReference type="OrthoDB" id="5360691at2"/>
<keyword evidence="3" id="KW-0255">Endonuclease</keyword>
<keyword evidence="3" id="KW-0540">Nuclease</keyword>
<dbReference type="GO" id="GO:0009307">
    <property type="term" value="P:DNA restriction-modification system"/>
    <property type="evidence" value="ECO:0007669"/>
    <property type="project" value="UniProtKB-KW"/>
</dbReference>
<dbReference type="InterPro" id="IPR052021">
    <property type="entry name" value="Type-I_RS_S_subunit"/>
</dbReference>
<sequence>MLLGDIAEIKTGLVLSRKKATIEFNVEATYKLLTLKNIDEYGSFNDEPFEEFQSSEDLEERYFTNEGDVLMRLSYPNTSICVGKKQSGLLVPSYFAIIKVDHNQFLPEFIAWYLNLDTVKKELERSQAGTRIPSTNTNVLKTISVSPIALHKQQTLTALLKLHNKEKELYEKLIKEKDQLFKALSQKIIQKSF</sequence>
<organism evidence="3 4">
    <name type="scientific">Sporosarcina globispora</name>
    <name type="common">Bacillus globisporus</name>
    <dbReference type="NCBI Taxonomy" id="1459"/>
    <lineage>
        <taxon>Bacteria</taxon>
        <taxon>Bacillati</taxon>
        <taxon>Bacillota</taxon>
        <taxon>Bacilli</taxon>
        <taxon>Bacillales</taxon>
        <taxon>Caryophanaceae</taxon>
        <taxon>Sporosarcina</taxon>
    </lineage>
</organism>
<dbReference type="GO" id="GO:0003677">
    <property type="term" value="F:DNA binding"/>
    <property type="evidence" value="ECO:0007669"/>
    <property type="project" value="UniProtKB-KW"/>
</dbReference>
<evidence type="ECO:0000256" key="1">
    <source>
        <dbReference type="ARBA" id="ARBA00022747"/>
    </source>
</evidence>
<accession>A0A0M0G746</accession>
<dbReference type="PANTHER" id="PTHR30408">
    <property type="entry name" value="TYPE-1 RESTRICTION ENZYME ECOKI SPECIFICITY PROTEIN"/>
    <property type="match status" value="1"/>
</dbReference>
<dbReference type="GO" id="GO:0004519">
    <property type="term" value="F:endonuclease activity"/>
    <property type="evidence" value="ECO:0007669"/>
    <property type="project" value="UniProtKB-KW"/>
</dbReference>
<dbReference type="RefSeq" id="WP_053433062.1">
    <property type="nucleotide sequence ID" value="NZ_LGUF01000007.1"/>
</dbReference>
<keyword evidence="2" id="KW-0238">DNA-binding</keyword>
<name>A0A0M0G746_SPOGL</name>
<gene>
    <name evidence="3" type="ORF">AF332_01605</name>
</gene>
<dbReference type="Gene3D" id="3.90.220.20">
    <property type="entry name" value="DNA methylase specificity domains"/>
    <property type="match status" value="1"/>
</dbReference>
<dbReference type="EMBL" id="LGUF01000007">
    <property type="protein sequence ID" value="KON85664.1"/>
    <property type="molecule type" value="Genomic_DNA"/>
</dbReference>
<comment type="caution">
    <text evidence="3">The sequence shown here is derived from an EMBL/GenBank/DDBJ whole genome shotgun (WGS) entry which is preliminary data.</text>
</comment>
<reference evidence="4" key="1">
    <citation type="submission" date="2015-07" db="EMBL/GenBank/DDBJ databases">
        <title>Fjat-10036 dsm4.</title>
        <authorList>
            <person name="Liu B."/>
            <person name="Wang J."/>
            <person name="Zhu Y."/>
            <person name="Liu G."/>
            <person name="Chen Q."/>
            <person name="Chen Z."/>
            <person name="Lan J."/>
            <person name="Che J."/>
            <person name="Ge C."/>
            <person name="Shi H."/>
            <person name="Pan Z."/>
            <person name="Liu X."/>
        </authorList>
    </citation>
    <scope>NUCLEOTIDE SEQUENCE [LARGE SCALE GENOMIC DNA]</scope>
    <source>
        <strain evidence="4">DSM 4</strain>
    </source>
</reference>
<dbReference type="PATRIC" id="fig|1459.3.peg.358"/>